<evidence type="ECO:0000256" key="3">
    <source>
        <dbReference type="SAM" id="MobiDB-lite"/>
    </source>
</evidence>
<proteinExistence type="predicted"/>
<dbReference type="SMART" id="SM01218">
    <property type="entry name" value="FoP_duplication"/>
    <property type="match status" value="1"/>
</dbReference>
<accession>A0A5B6YYC4</accession>
<dbReference type="GO" id="GO:0003729">
    <property type="term" value="F:mRNA binding"/>
    <property type="evidence" value="ECO:0007669"/>
    <property type="project" value="TreeGrafter"/>
</dbReference>
<dbReference type="Pfam" id="PF00076">
    <property type="entry name" value="RRM_1"/>
    <property type="match status" value="1"/>
</dbReference>
<feature type="domain" description="RRM" evidence="4">
    <location>
        <begin position="95"/>
        <end position="172"/>
    </location>
</feature>
<dbReference type="InterPro" id="IPR012677">
    <property type="entry name" value="Nucleotide-bd_a/b_plait_sf"/>
</dbReference>
<dbReference type="AlphaFoldDB" id="A0A5B6YYC4"/>
<dbReference type="InterPro" id="IPR000504">
    <property type="entry name" value="RRM_dom"/>
</dbReference>
<feature type="compositionally biased region" description="Basic residues" evidence="3">
    <location>
        <begin position="231"/>
        <end position="248"/>
    </location>
</feature>
<dbReference type="GO" id="GO:0005634">
    <property type="term" value="C:nucleus"/>
    <property type="evidence" value="ECO:0007669"/>
    <property type="project" value="TreeGrafter"/>
</dbReference>
<reference evidence="5" key="1">
    <citation type="submission" date="2019-08" db="EMBL/GenBank/DDBJ databases">
        <title>Reference gene set and small RNA set construction with multiple tissues from Davidia involucrata Baill.</title>
        <authorList>
            <person name="Yang H."/>
            <person name="Zhou C."/>
            <person name="Li G."/>
            <person name="Wang J."/>
            <person name="Gao P."/>
            <person name="Wang M."/>
            <person name="Wang R."/>
            <person name="Zhao Y."/>
        </authorList>
    </citation>
    <scope>NUCLEOTIDE SEQUENCE</scope>
    <source>
        <tissue evidence="5">Mixed with DoveR01_LX</tissue>
    </source>
</reference>
<organism evidence="5">
    <name type="scientific">Davidia involucrata</name>
    <name type="common">Dove tree</name>
    <dbReference type="NCBI Taxonomy" id="16924"/>
    <lineage>
        <taxon>Eukaryota</taxon>
        <taxon>Viridiplantae</taxon>
        <taxon>Streptophyta</taxon>
        <taxon>Embryophyta</taxon>
        <taxon>Tracheophyta</taxon>
        <taxon>Spermatophyta</taxon>
        <taxon>Magnoliopsida</taxon>
        <taxon>eudicotyledons</taxon>
        <taxon>Gunneridae</taxon>
        <taxon>Pentapetalae</taxon>
        <taxon>asterids</taxon>
        <taxon>Cornales</taxon>
        <taxon>Nyssaceae</taxon>
        <taxon>Davidia</taxon>
    </lineage>
</organism>
<evidence type="ECO:0000256" key="1">
    <source>
        <dbReference type="ARBA" id="ARBA00022884"/>
    </source>
</evidence>
<feature type="compositionally biased region" description="Low complexity" evidence="3">
    <location>
        <begin position="211"/>
        <end position="221"/>
    </location>
</feature>
<gene>
    <name evidence="5" type="ORF">Din_005767</name>
</gene>
<dbReference type="EMBL" id="GHES01005767">
    <property type="protein sequence ID" value="MPA36326.1"/>
    <property type="molecule type" value="Transcribed_RNA"/>
</dbReference>
<dbReference type="InterPro" id="IPR025715">
    <property type="entry name" value="FoP_C"/>
</dbReference>
<dbReference type="PANTHER" id="PTHR19965">
    <property type="entry name" value="RNA AND EXPORT FACTOR BINDING PROTEIN"/>
    <property type="match status" value="1"/>
</dbReference>
<protein>
    <submittedName>
        <fullName evidence="5">Putative THO complex subunit 4D</fullName>
    </submittedName>
</protein>
<dbReference type="Pfam" id="PF13865">
    <property type="entry name" value="FoP_duplication"/>
    <property type="match status" value="1"/>
</dbReference>
<keyword evidence="1 2" id="KW-0694">RNA-binding</keyword>
<dbReference type="PANTHER" id="PTHR19965:SF33">
    <property type="entry name" value="THO COMPLEX SUBUNIT 4D"/>
    <property type="match status" value="1"/>
</dbReference>
<dbReference type="GO" id="GO:0006406">
    <property type="term" value="P:mRNA export from nucleus"/>
    <property type="evidence" value="ECO:0007669"/>
    <property type="project" value="TreeGrafter"/>
</dbReference>
<dbReference type="PROSITE" id="PS50102">
    <property type="entry name" value="RRM"/>
    <property type="match status" value="1"/>
</dbReference>
<dbReference type="InterPro" id="IPR051229">
    <property type="entry name" value="ALYREF_mRNA_export"/>
</dbReference>
<dbReference type="SMART" id="SM00360">
    <property type="entry name" value="RRM"/>
    <property type="match status" value="1"/>
</dbReference>
<feature type="region of interest" description="Disordered" evidence="3">
    <location>
        <begin position="1"/>
        <end position="54"/>
    </location>
</feature>
<dbReference type="SUPFAM" id="SSF54928">
    <property type="entry name" value="RNA-binding domain, RBD"/>
    <property type="match status" value="1"/>
</dbReference>
<dbReference type="InterPro" id="IPR035979">
    <property type="entry name" value="RBD_domain_sf"/>
</dbReference>
<evidence type="ECO:0000313" key="5">
    <source>
        <dbReference type="EMBL" id="MPA36326.1"/>
    </source>
</evidence>
<dbReference type="Gene3D" id="3.30.70.330">
    <property type="match status" value="1"/>
</dbReference>
<dbReference type="CDD" id="cd12680">
    <property type="entry name" value="RRM_THOC4"/>
    <property type="match status" value="1"/>
</dbReference>
<feature type="compositionally biased region" description="Basic and acidic residues" evidence="3">
    <location>
        <begin position="249"/>
        <end position="266"/>
    </location>
</feature>
<name>A0A5B6YYC4_DAVIN</name>
<evidence type="ECO:0000256" key="2">
    <source>
        <dbReference type="PROSITE-ProRule" id="PRU00176"/>
    </source>
</evidence>
<feature type="region of interest" description="Disordered" evidence="3">
    <location>
        <begin position="199"/>
        <end position="272"/>
    </location>
</feature>
<feature type="compositionally biased region" description="Gly residues" evidence="3">
    <location>
        <begin position="32"/>
        <end position="42"/>
    </location>
</feature>
<evidence type="ECO:0000259" key="4">
    <source>
        <dbReference type="PROSITE" id="PS50102"/>
    </source>
</evidence>
<sequence>MASLDMSLDDMIKNRRNSDRVRGQGRARRGRGPGGSFSGGRMMGAPRSGPLRVNGRPSSYAIAKSFRRPKSFPWKHDLFEDSLRAAGLTGVENGTKLYVSNLDFGVTNEDIRELFSEIGELKRYAVHYDKSGRSSGSAEVVFARRSDAFQALKRYNNVQLDGKPMKIEIIGTNSEIPVSARVNVVGGVNGRRRTVVMTPGAGRARGSATVNRGSGQRSRGGLRNGPGGARGRGRGSGRGRARGGRGRKKGVEKSANDLDKELENYHAEAMQT</sequence>
<feature type="compositionally biased region" description="Basic and acidic residues" evidence="3">
    <location>
        <begin position="10"/>
        <end position="22"/>
    </location>
</feature>